<accession>A0A765T6H8</accession>
<name>A0A765T6H8_ECOLX</name>
<comment type="caution">
    <text evidence="1">The sequence shown here is derived from an EMBL/GenBank/DDBJ whole genome shotgun (WGS) entry which is preliminary data.</text>
</comment>
<reference evidence="1" key="1">
    <citation type="journal article" date="2018" name="Genome Biol.">
        <title>SKESA: strategic k-mer extension for scrupulous assemblies.</title>
        <authorList>
            <person name="Souvorov A."/>
            <person name="Agarwala R."/>
            <person name="Lipman D.J."/>
        </authorList>
    </citation>
    <scope>NUCLEOTIDE SEQUENCE [LARGE SCALE GENOMIC DNA]</scope>
    <source>
        <strain evidence="1">1839</strain>
    </source>
</reference>
<proteinExistence type="predicted"/>
<reference evidence="1" key="2">
    <citation type="submission" date="2020-02" db="EMBL/GenBank/DDBJ databases">
        <authorList>
            <consortium name="NCBI Pathogen Detection Project"/>
        </authorList>
    </citation>
    <scope>NUCLEOTIDE SEQUENCE</scope>
    <source>
        <strain evidence="1">1839</strain>
    </source>
</reference>
<dbReference type="AlphaFoldDB" id="A0A765T6H8"/>
<protein>
    <submittedName>
        <fullName evidence="1">Secretion protein EspV</fullName>
    </submittedName>
</protein>
<organism evidence="1">
    <name type="scientific">Escherichia coli</name>
    <dbReference type="NCBI Taxonomy" id="562"/>
    <lineage>
        <taxon>Bacteria</taxon>
        <taxon>Pseudomonadati</taxon>
        <taxon>Pseudomonadota</taxon>
        <taxon>Gammaproteobacteria</taxon>
        <taxon>Enterobacterales</taxon>
        <taxon>Enterobacteriaceae</taxon>
        <taxon>Escherichia</taxon>
    </lineage>
</organism>
<gene>
    <name evidence="1" type="ORF">GGB84_000583</name>
</gene>
<evidence type="ECO:0000313" key="1">
    <source>
        <dbReference type="EMBL" id="HAG5768994.1"/>
    </source>
</evidence>
<sequence length="402" mass="44198">MFAAKPELSQRCISGFFTTGSSDENANNKPSSDMANRISLVVSNTQIGTYITDSNTLKNGLYSQAHIGTQPYQPSADSPITVRTFLQITLSNNNYKSLQHLKTRAENYLRHRKTEHKILRATIEGLTNPESPVFKQTAWMGHLERGLWKTETRWGGNDREQLSKEVLGSEEPKPGSPFYGSRGLKLSDSARSAFSMMLCGSEGPFTKEQALSGFELAQTGQVLAGRLKIQERVKFRADNRIDAQRNGTHSTHTQTGMDLSQDIGTIMRDKAGLPVMSGTSGSSSDAVLATRYAAEYFGKTWTAPGLSQAEGCKAISDLSHHYFRAECSSPPQSMATGINKVRCDAGMEEKHVNILDIFTHSYPEIYAGVALTIAGARGNDEQAMYNVTQEAARLLHEVETKD</sequence>
<dbReference type="EMBL" id="DAAYTU010000002">
    <property type="protein sequence ID" value="HAG5768994.1"/>
    <property type="molecule type" value="Genomic_DNA"/>
</dbReference>